<feature type="disulfide bond" evidence="13">
    <location>
        <begin position="58"/>
        <end position="76"/>
    </location>
</feature>
<dbReference type="GO" id="GO:0043235">
    <property type="term" value="C:receptor complex"/>
    <property type="evidence" value="ECO:0007669"/>
    <property type="project" value="TreeGrafter"/>
</dbReference>
<dbReference type="InterPro" id="IPR051221">
    <property type="entry name" value="LDLR-related"/>
</dbReference>
<evidence type="ECO:0000256" key="6">
    <source>
        <dbReference type="ARBA" id="ARBA00022737"/>
    </source>
</evidence>
<evidence type="ECO:0000256" key="12">
    <source>
        <dbReference type="ARBA" id="ARBA00023180"/>
    </source>
</evidence>
<keyword evidence="9" id="KW-0472">Membrane</keyword>
<evidence type="ECO:0000256" key="1">
    <source>
        <dbReference type="ARBA" id="ARBA00004167"/>
    </source>
</evidence>
<keyword evidence="3" id="KW-0254">Endocytosis</keyword>
<dbReference type="EMBL" id="BMAW01005663">
    <property type="protein sequence ID" value="GFS95344.1"/>
    <property type="molecule type" value="Genomic_DNA"/>
</dbReference>
<keyword evidence="10 13" id="KW-1015">Disulfide bond</keyword>
<dbReference type="PANTHER" id="PTHR22722:SF14">
    <property type="entry name" value="MEGALIN, ISOFORM A"/>
    <property type="match status" value="1"/>
</dbReference>
<gene>
    <name evidence="14" type="primary">NCL1_23565</name>
    <name evidence="14" type="ORF">NPIL_464551</name>
</gene>
<name>A0A8X6N5R7_NEPPI</name>
<reference evidence="14" key="1">
    <citation type="submission" date="2020-08" db="EMBL/GenBank/DDBJ databases">
        <title>Multicomponent nature underlies the extraordinary mechanical properties of spider dragline silk.</title>
        <authorList>
            <person name="Kono N."/>
            <person name="Nakamura H."/>
            <person name="Mori M."/>
            <person name="Yoshida Y."/>
            <person name="Ohtoshi R."/>
            <person name="Malay A.D."/>
            <person name="Moran D.A.P."/>
            <person name="Tomita M."/>
            <person name="Numata K."/>
            <person name="Arakawa K."/>
        </authorList>
    </citation>
    <scope>NUCLEOTIDE SEQUENCE</scope>
</reference>
<dbReference type="PANTHER" id="PTHR22722">
    <property type="entry name" value="LOW-DENSITY LIPOPROTEIN RECEPTOR-RELATED PROTEIN 2-RELATED"/>
    <property type="match status" value="1"/>
</dbReference>
<evidence type="ECO:0000256" key="9">
    <source>
        <dbReference type="ARBA" id="ARBA00023136"/>
    </source>
</evidence>
<evidence type="ECO:0000256" key="2">
    <source>
        <dbReference type="ARBA" id="ARBA00022536"/>
    </source>
</evidence>
<evidence type="ECO:0000256" key="8">
    <source>
        <dbReference type="ARBA" id="ARBA00022989"/>
    </source>
</evidence>
<keyword evidence="6" id="KW-0677">Repeat</keyword>
<dbReference type="InterPro" id="IPR002172">
    <property type="entry name" value="LDrepeatLR_classA_rpt"/>
</dbReference>
<comment type="subcellular location">
    <subcellularLocation>
        <location evidence="1">Membrane</location>
        <topology evidence="1">Single-pass membrane protein</topology>
    </subcellularLocation>
</comment>
<sequence length="140" mass="15890">MPETSCPANSFRCEGGELCIPETWRCDRDDDCNDGINGTVSSDERDCKYGCHSDQFQCDNQDCIPAVWRCDGHPDCLDKSDETHQCSTRQCENHEFRCNNTGQCIPLNWLCDGENDCGDKEASDEHPERGCGFENFYSIR</sequence>
<dbReference type="InterPro" id="IPR036055">
    <property type="entry name" value="LDL_receptor-like_sf"/>
</dbReference>
<dbReference type="SMART" id="SM00192">
    <property type="entry name" value="LDLa"/>
    <property type="match status" value="3"/>
</dbReference>
<evidence type="ECO:0000256" key="13">
    <source>
        <dbReference type="PROSITE-ProRule" id="PRU00124"/>
    </source>
</evidence>
<dbReference type="OrthoDB" id="6408173at2759"/>
<evidence type="ECO:0000256" key="11">
    <source>
        <dbReference type="ARBA" id="ARBA00023170"/>
    </source>
</evidence>
<keyword evidence="11 14" id="KW-0675">Receptor</keyword>
<dbReference type="FunFam" id="4.10.400.10:FF:000005">
    <property type="entry name" value="low-density lipoprotein receptor-related protein 1B"/>
    <property type="match status" value="1"/>
</dbReference>
<dbReference type="PRINTS" id="PR00261">
    <property type="entry name" value="LDLRECEPTOR"/>
</dbReference>
<evidence type="ECO:0000256" key="10">
    <source>
        <dbReference type="ARBA" id="ARBA00023157"/>
    </source>
</evidence>
<organism evidence="14 15">
    <name type="scientific">Nephila pilipes</name>
    <name type="common">Giant wood spider</name>
    <name type="synonym">Nephila maculata</name>
    <dbReference type="NCBI Taxonomy" id="299642"/>
    <lineage>
        <taxon>Eukaryota</taxon>
        <taxon>Metazoa</taxon>
        <taxon>Ecdysozoa</taxon>
        <taxon>Arthropoda</taxon>
        <taxon>Chelicerata</taxon>
        <taxon>Arachnida</taxon>
        <taxon>Araneae</taxon>
        <taxon>Araneomorphae</taxon>
        <taxon>Entelegynae</taxon>
        <taxon>Araneoidea</taxon>
        <taxon>Nephilidae</taxon>
        <taxon>Nephila</taxon>
    </lineage>
</organism>
<comment type="caution">
    <text evidence="13">Lacks conserved residue(s) required for the propagation of feature annotation.</text>
</comment>
<dbReference type="Pfam" id="PF00057">
    <property type="entry name" value="Ldl_recept_a"/>
    <property type="match status" value="3"/>
</dbReference>
<keyword evidence="7" id="KW-0106">Calcium</keyword>
<evidence type="ECO:0000256" key="3">
    <source>
        <dbReference type="ARBA" id="ARBA00022583"/>
    </source>
</evidence>
<evidence type="ECO:0000313" key="15">
    <source>
        <dbReference type="Proteomes" id="UP000887013"/>
    </source>
</evidence>
<dbReference type="CDD" id="cd00112">
    <property type="entry name" value="LDLa"/>
    <property type="match status" value="2"/>
</dbReference>
<dbReference type="SUPFAM" id="SSF57424">
    <property type="entry name" value="LDL receptor-like module"/>
    <property type="match status" value="3"/>
</dbReference>
<dbReference type="GO" id="GO:0042562">
    <property type="term" value="F:hormone binding"/>
    <property type="evidence" value="ECO:0007669"/>
    <property type="project" value="TreeGrafter"/>
</dbReference>
<comment type="caution">
    <text evidence="14">The sequence shown here is derived from an EMBL/GenBank/DDBJ whole genome shotgun (WGS) entry which is preliminary data.</text>
</comment>
<keyword evidence="5" id="KW-0732">Signal</keyword>
<dbReference type="FunFam" id="4.10.400.10:FF:000002">
    <property type="entry name" value="Low-density lipoprotein receptor-related protein 1"/>
    <property type="match status" value="1"/>
</dbReference>
<keyword evidence="4" id="KW-0812">Transmembrane</keyword>
<keyword evidence="14" id="KW-0449">Lipoprotein</keyword>
<dbReference type="Gene3D" id="4.10.400.10">
    <property type="entry name" value="Low-density Lipoprotein Receptor"/>
    <property type="match status" value="3"/>
</dbReference>
<evidence type="ECO:0000313" key="14">
    <source>
        <dbReference type="EMBL" id="GFS95344.1"/>
    </source>
</evidence>
<evidence type="ECO:0000256" key="4">
    <source>
        <dbReference type="ARBA" id="ARBA00022692"/>
    </source>
</evidence>
<dbReference type="Proteomes" id="UP000887013">
    <property type="component" value="Unassembled WGS sequence"/>
</dbReference>
<dbReference type="AlphaFoldDB" id="A0A8X6N5R7"/>
<keyword evidence="8" id="KW-1133">Transmembrane helix</keyword>
<evidence type="ECO:0000256" key="5">
    <source>
        <dbReference type="ARBA" id="ARBA00022729"/>
    </source>
</evidence>
<protein>
    <submittedName>
        <fullName evidence="14">Low-density lipoprotein receptor-related protein 1</fullName>
    </submittedName>
</protein>
<keyword evidence="12" id="KW-0325">Glycoprotein</keyword>
<accession>A0A8X6N5R7</accession>
<proteinExistence type="predicted"/>
<feature type="disulfide bond" evidence="13">
    <location>
        <begin position="51"/>
        <end position="63"/>
    </location>
</feature>
<dbReference type="GO" id="GO:0006898">
    <property type="term" value="P:receptor-mediated endocytosis"/>
    <property type="evidence" value="ECO:0007669"/>
    <property type="project" value="TreeGrafter"/>
</dbReference>
<dbReference type="PROSITE" id="PS50068">
    <property type="entry name" value="LDLRA_2"/>
    <property type="match status" value="3"/>
</dbReference>
<keyword evidence="2" id="KW-0245">EGF-like domain</keyword>
<keyword evidence="15" id="KW-1185">Reference proteome</keyword>
<dbReference type="GO" id="GO:0016324">
    <property type="term" value="C:apical plasma membrane"/>
    <property type="evidence" value="ECO:0007669"/>
    <property type="project" value="TreeGrafter"/>
</dbReference>
<evidence type="ECO:0000256" key="7">
    <source>
        <dbReference type="ARBA" id="ARBA00022837"/>
    </source>
</evidence>